<sequence length="355" mass="37219">MATVSTYTPGAPTDALHAIWEAGVGAVHAAYSLPAAKFHSLLNAPRAVAHVAAVDGAAVGFALTYLIRVGSAVDKAKQHDKGSLAALIVLPAHRHKGVGSALNDAAVAQLSADVRASFARSTPAPTTGDIQLGSTFPRIFPGLPAIPAFDGAKDWLNKRGWSIKDSTNIDLYGSLPNGVDLEKQTETAKSHGITFRAATAEDEAALMELEYGEFGSFTGWPDQFPRFIAAGRAGDIFLALSKKGEIIGATLAAMPGSPVHAQMAWPDLLGSKCSVIACVGVSAKSRGEGAGVGLCAAALIDLVKRGADGCFIDWVSMVGFYERFGLKQWEAKYWDGGRWVVREGGADAQASRVER</sequence>
<reference evidence="2 3" key="1">
    <citation type="submission" date="2023-08" db="EMBL/GenBank/DDBJ databases">
        <title>Annotated Genome Sequence of Vanrija albida AlHP1.</title>
        <authorList>
            <person name="Herzog R."/>
        </authorList>
    </citation>
    <scope>NUCLEOTIDE SEQUENCE [LARGE SCALE GENOMIC DNA]</scope>
    <source>
        <strain evidence="2 3">AlHP1</strain>
    </source>
</reference>
<dbReference type="PROSITE" id="PS51186">
    <property type="entry name" value="GNAT"/>
    <property type="match status" value="2"/>
</dbReference>
<comment type="caution">
    <text evidence="2">The sequence shown here is derived from an EMBL/GenBank/DDBJ whole genome shotgun (WGS) entry which is preliminary data.</text>
</comment>
<dbReference type="Proteomes" id="UP001565368">
    <property type="component" value="Unassembled WGS sequence"/>
</dbReference>
<keyword evidence="3" id="KW-1185">Reference proteome</keyword>
<dbReference type="InterPro" id="IPR000182">
    <property type="entry name" value="GNAT_dom"/>
</dbReference>
<accession>A0ABR3Q115</accession>
<proteinExistence type="predicted"/>
<dbReference type="Pfam" id="PF00583">
    <property type="entry name" value="Acetyltransf_1"/>
    <property type="match status" value="1"/>
</dbReference>
<dbReference type="Gene3D" id="3.40.630.30">
    <property type="match status" value="2"/>
</dbReference>
<dbReference type="InterPro" id="IPR016181">
    <property type="entry name" value="Acyl_CoA_acyltransferase"/>
</dbReference>
<protein>
    <recommendedName>
        <fullName evidence="1">N-acetyltransferase domain-containing protein</fullName>
    </recommendedName>
</protein>
<gene>
    <name evidence="2" type="ORF">Q8F55_005151</name>
</gene>
<evidence type="ECO:0000313" key="3">
    <source>
        <dbReference type="Proteomes" id="UP001565368"/>
    </source>
</evidence>
<dbReference type="CDD" id="cd04301">
    <property type="entry name" value="NAT_SF"/>
    <property type="match status" value="1"/>
</dbReference>
<evidence type="ECO:0000313" key="2">
    <source>
        <dbReference type="EMBL" id="KAL1408343.1"/>
    </source>
</evidence>
<dbReference type="SUPFAM" id="SSF55729">
    <property type="entry name" value="Acyl-CoA N-acyltransferases (Nat)"/>
    <property type="match status" value="2"/>
</dbReference>
<feature type="domain" description="N-acetyltransferase" evidence="1">
    <location>
        <begin position="2"/>
        <end position="186"/>
    </location>
</feature>
<feature type="domain" description="N-acetyltransferase" evidence="1">
    <location>
        <begin position="193"/>
        <end position="345"/>
    </location>
</feature>
<evidence type="ECO:0000259" key="1">
    <source>
        <dbReference type="PROSITE" id="PS51186"/>
    </source>
</evidence>
<dbReference type="RefSeq" id="XP_069208287.1">
    <property type="nucleotide sequence ID" value="XM_069353645.1"/>
</dbReference>
<dbReference type="GeneID" id="95986194"/>
<dbReference type="EMBL" id="JBBXJM010000004">
    <property type="protein sequence ID" value="KAL1408343.1"/>
    <property type="molecule type" value="Genomic_DNA"/>
</dbReference>
<name>A0ABR3Q115_9TREE</name>
<organism evidence="2 3">
    <name type="scientific">Vanrija albida</name>
    <dbReference type="NCBI Taxonomy" id="181172"/>
    <lineage>
        <taxon>Eukaryota</taxon>
        <taxon>Fungi</taxon>
        <taxon>Dikarya</taxon>
        <taxon>Basidiomycota</taxon>
        <taxon>Agaricomycotina</taxon>
        <taxon>Tremellomycetes</taxon>
        <taxon>Trichosporonales</taxon>
        <taxon>Trichosporonaceae</taxon>
        <taxon>Vanrija</taxon>
    </lineage>
</organism>